<evidence type="ECO:0000259" key="3">
    <source>
        <dbReference type="Pfam" id="PF04664"/>
    </source>
</evidence>
<dbReference type="OrthoDB" id="9030204at2759"/>
<evidence type="ECO:0000256" key="2">
    <source>
        <dbReference type="SAM" id="MobiDB-lite"/>
    </source>
</evidence>
<feature type="domain" description="Opioid growth factor receptor (OGFr) conserved" evidence="3">
    <location>
        <begin position="177"/>
        <end position="363"/>
    </location>
</feature>
<dbReference type="GO" id="GO:0016020">
    <property type="term" value="C:membrane"/>
    <property type="evidence" value="ECO:0007669"/>
    <property type="project" value="InterPro"/>
</dbReference>
<comment type="similarity">
    <text evidence="1">Belongs to the opioid growth factor receptor family.</text>
</comment>
<dbReference type="EMBL" id="REGN01003618">
    <property type="protein sequence ID" value="RNA21718.1"/>
    <property type="molecule type" value="Genomic_DNA"/>
</dbReference>
<dbReference type="GO" id="GO:0140625">
    <property type="term" value="F:opioid growth factor receptor activity"/>
    <property type="evidence" value="ECO:0007669"/>
    <property type="project" value="InterPro"/>
</dbReference>
<protein>
    <submittedName>
        <fullName evidence="4">Dentin sialophospho-like isoform X1</fullName>
    </submittedName>
</protein>
<evidence type="ECO:0000313" key="5">
    <source>
        <dbReference type="Proteomes" id="UP000276133"/>
    </source>
</evidence>
<gene>
    <name evidence="4" type="ORF">BpHYR1_020134</name>
</gene>
<dbReference type="PANTHER" id="PTHR14015:SF2">
    <property type="entry name" value="OPIOID GROWTH FACTOR RECEPTOR (OGFR) CONSERVED DOMAIN-CONTAINING PROTEIN"/>
    <property type="match status" value="1"/>
</dbReference>
<sequence>MDENMKEILKRSDSSNESSEHVTLDEENFDENNDVVLDTELNHGNGKKIEQPAFNENTPEKNNENEKETLNKNGSSNDTMDPVAGYEEKLNEIDDIKMDVELNQSNVKKIKISEKEEISEKKDEDSDEIYKNSVNETAEKAASEKEDKIDSFVDINEPDDVNEIEYKESARLFKLDKNLQFYKGEIASKPEGGYIDEILNNWSSDYDLLENHHGYIQWLFPNVDPGMNFHSQPLQQEELEIMKNDQEIVNKMLSSFRMMLNFYGMKIDQKNLVIKRSKEYRKRYDNLKKNRHNFLRLTRILNCLAEFELVDYQYAWIQFLIKEIYSEKKLGILERSMENFFVQTIKNDEKRNEFMKKIEEYKKSK</sequence>
<feature type="region of interest" description="Disordered" evidence="2">
    <location>
        <begin position="1"/>
        <end position="83"/>
    </location>
</feature>
<organism evidence="4 5">
    <name type="scientific">Brachionus plicatilis</name>
    <name type="common">Marine rotifer</name>
    <name type="synonym">Brachionus muelleri</name>
    <dbReference type="NCBI Taxonomy" id="10195"/>
    <lineage>
        <taxon>Eukaryota</taxon>
        <taxon>Metazoa</taxon>
        <taxon>Spiralia</taxon>
        <taxon>Gnathifera</taxon>
        <taxon>Rotifera</taxon>
        <taxon>Eurotatoria</taxon>
        <taxon>Monogononta</taxon>
        <taxon>Pseudotrocha</taxon>
        <taxon>Ploima</taxon>
        <taxon>Brachionidae</taxon>
        <taxon>Brachionus</taxon>
    </lineage>
</organism>
<reference evidence="4 5" key="1">
    <citation type="journal article" date="2018" name="Sci. Rep.">
        <title>Genomic signatures of local adaptation to the degree of environmental predictability in rotifers.</title>
        <authorList>
            <person name="Franch-Gras L."/>
            <person name="Hahn C."/>
            <person name="Garcia-Roger E.M."/>
            <person name="Carmona M.J."/>
            <person name="Serra M."/>
            <person name="Gomez A."/>
        </authorList>
    </citation>
    <scope>NUCLEOTIDE SEQUENCE [LARGE SCALE GENOMIC DNA]</scope>
    <source>
        <strain evidence="4">HYR1</strain>
    </source>
</reference>
<proteinExistence type="inferred from homology"/>
<comment type="caution">
    <text evidence="4">The sequence shown here is derived from an EMBL/GenBank/DDBJ whole genome shotgun (WGS) entry which is preliminary data.</text>
</comment>
<accession>A0A3M7REN4</accession>
<evidence type="ECO:0000313" key="4">
    <source>
        <dbReference type="EMBL" id="RNA21718.1"/>
    </source>
</evidence>
<dbReference type="Pfam" id="PF04664">
    <property type="entry name" value="OGFr_N"/>
    <property type="match status" value="1"/>
</dbReference>
<dbReference type="Proteomes" id="UP000276133">
    <property type="component" value="Unassembled WGS sequence"/>
</dbReference>
<keyword evidence="5" id="KW-1185">Reference proteome</keyword>
<name>A0A3M7REN4_BRAPC</name>
<dbReference type="STRING" id="10195.A0A3M7REN4"/>
<feature type="compositionally biased region" description="Basic and acidic residues" evidence="2">
    <location>
        <begin position="1"/>
        <end position="24"/>
    </location>
</feature>
<dbReference type="InterPro" id="IPR039574">
    <property type="entry name" value="OGFr"/>
</dbReference>
<feature type="compositionally biased region" description="Basic and acidic residues" evidence="2">
    <location>
        <begin position="58"/>
        <end position="70"/>
    </location>
</feature>
<dbReference type="PANTHER" id="PTHR14015">
    <property type="entry name" value="OPIOID GROWTH FACTOR RECEPTOR OGFR ZETA-TYPE OPIOID RECEPTOR"/>
    <property type="match status" value="1"/>
</dbReference>
<evidence type="ECO:0000256" key="1">
    <source>
        <dbReference type="ARBA" id="ARBA00010365"/>
    </source>
</evidence>
<dbReference type="AlphaFoldDB" id="A0A3M7REN4"/>
<dbReference type="InterPro" id="IPR006757">
    <property type="entry name" value="OGF_rcpt"/>
</dbReference>